<feature type="region of interest" description="Disordered" evidence="1">
    <location>
        <begin position="308"/>
        <end position="338"/>
    </location>
</feature>
<accession>A0AAF0DAV8</accession>
<feature type="compositionally biased region" description="Polar residues" evidence="1">
    <location>
        <begin position="276"/>
        <end position="296"/>
    </location>
</feature>
<gene>
    <name evidence="2" type="ORF">PRK78_000524</name>
</gene>
<dbReference type="PANTHER" id="PTHR42023">
    <property type="entry name" value="BHLH DOMAIN-CONTAINING PROTEIN"/>
    <property type="match status" value="1"/>
</dbReference>
<feature type="region of interest" description="Disordered" evidence="1">
    <location>
        <begin position="375"/>
        <end position="444"/>
    </location>
</feature>
<feature type="region of interest" description="Disordered" evidence="1">
    <location>
        <begin position="81"/>
        <end position="108"/>
    </location>
</feature>
<feature type="compositionally biased region" description="Polar residues" evidence="1">
    <location>
        <begin position="375"/>
        <end position="391"/>
    </location>
</feature>
<feature type="region of interest" description="Disordered" evidence="1">
    <location>
        <begin position="125"/>
        <end position="296"/>
    </location>
</feature>
<name>A0AAF0DAV8_9EURO</name>
<dbReference type="AlphaFoldDB" id="A0AAF0DAV8"/>
<dbReference type="EMBL" id="CP120627">
    <property type="protein sequence ID" value="WEW55096.1"/>
    <property type="molecule type" value="Genomic_DNA"/>
</dbReference>
<feature type="compositionally biased region" description="Low complexity" evidence="1">
    <location>
        <begin position="407"/>
        <end position="422"/>
    </location>
</feature>
<dbReference type="Proteomes" id="UP001219355">
    <property type="component" value="Chromosome 1"/>
</dbReference>
<reference evidence="2" key="1">
    <citation type="submission" date="2023-03" db="EMBL/GenBank/DDBJ databases">
        <title>Emydomyces testavorans Genome Sequence.</title>
        <authorList>
            <person name="Hoyer L."/>
        </authorList>
    </citation>
    <scope>NUCLEOTIDE SEQUENCE</scope>
    <source>
        <strain evidence="2">16-2883</strain>
    </source>
</reference>
<feature type="compositionally biased region" description="Polar residues" evidence="1">
    <location>
        <begin position="315"/>
        <end position="330"/>
    </location>
</feature>
<evidence type="ECO:0000313" key="3">
    <source>
        <dbReference type="Proteomes" id="UP001219355"/>
    </source>
</evidence>
<feature type="compositionally biased region" description="Polar residues" evidence="1">
    <location>
        <begin position="175"/>
        <end position="203"/>
    </location>
</feature>
<proteinExistence type="predicted"/>
<dbReference type="PANTHER" id="PTHR42023:SF1">
    <property type="entry name" value="BHLH DOMAIN-CONTAINING PROTEIN"/>
    <property type="match status" value="1"/>
</dbReference>
<sequence>MESPRPNIPRFTVESSKKQGNMGQRLQEMSHDHSLDPSAIREALVMSSPAYSGQASERENQLMSTDAYRDPYAQCRESHYVDASPPVSPMPGQYGNAAGSDNPDISPIDEAFEPAVQLPRKGNRLIKGVPVPHQPVKGLETTVKETETAHSTPRSRILLSRQGPAHVTKWDEFSGQPTNSDRGKFSQTPVQNPHLSGPSTTKFSPKHAFDFFTKSRGTSQRRKQANAPNSDDAALLGSVRPPWKGASGRSAILNPISTKKPSAEKPFFPPPRKDSQAPSAQLLHATSTSAGPSTRIDTFDFATSERNVREAGSYSGEQKSNNSYDQNRSLTLRKIPPGQSYTLRDEAQMQRIPLASDFSRLKDLTLDEQPVSRFSMTTYATAEGSRPTTSRQSDEKEAPPLPTIPNTAARTTKATSRKPTPSQVSASTSKSLPRSPPEMEANNRIAVMEAKLRDLSRRRGNINTIITELTQVIQPSSIAYDMATRSEVTKTVKSLNSELDDIKKEEHDIGLKLHRAYKKRDEEDFYCEPSGLWIKRVTS</sequence>
<organism evidence="2 3">
    <name type="scientific">Emydomyces testavorans</name>
    <dbReference type="NCBI Taxonomy" id="2070801"/>
    <lineage>
        <taxon>Eukaryota</taxon>
        <taxon>Fungi</taxon>
        <taxon>Dikarya</taxon>
        <taxon>Ascomycota</taxon>
        <taxon>Pezizomycotina</taxon>
        <taxon>Eurotiomycetes</taxon>
        <taxon>Eurotiomycetidae</taxon>
        <taxon>Onygenales</taxon>
        <taxon>Nannizziopsiaceae</taxon>
        <taxon>Emydomyces</taxon>
    </lineage>
</organism>
<evidence type="ECO:0008006" key="4">
    <source>
        <dbReference type="Google" id="ProtNLM"/>
    </source>
</evidence>
<evidence type="ECO:0000256" key="1">
    <source>
        <dbReference type="SAM" id="MobiDB-lite"/>
    </source>
</evidence>
<keyword evidence="3" id="KW-1185">Reference proteome</keyword>
<protein>
    <recommendedName>
        <fullName evidence="4">BHLH domain-containing protein</fullName>
    </recommendedName>
</protein>
<evidence type="ECO:0000313" key="2">
    <source>
        <dbReference type="EMBL" id="WEW55096.1"/>
    </source>
</evidence>
<feature type="compositionally biased region" description="Polar residues" evidence="1">
    <location>
        <begin position="423"/>
        <end position="432"/>
    </location>
</feature>
<feature type="region of interest" description="Disordered" evidence="1">
    <location>
        <begin position="1"/>
        <end position="36"/>
    </location>
</feature>